<dbReference type="EMBL" id="WNLA01000008">
    <property type="protein sequence ID" value="MTW03273.1"/>
    <property type="molecule type" value="Genomic_DNA"/>
</dbReference>
<sequence length="265" mass="29273">MAGTWSYAPCWGRSSNAMPLPSFGPGALAALPLPGEETLWAAVRAGDDAARARLLEAYLPFAGVMAARMYAGRIEHDLDYEDYLQFGTIGLIEAADRYDPAHGVLFKTYAAHRINGAIQNGLEQMSEKRVQVSTRQRLRAERREGAVIAEDKDVFQQLADIAVGLAIGYLIDEPEAYLQEDASAPPVQYGGMELQQLRNRMQALVDGLPPRERLVIKYHYLQQLPFNLIAESMGLTKGRVSQIHSKALALLREAMKAVKACDVAW</sequence>
<evidence type="ECO:0000313" key="7">
    <source>
        <dbReference type="EMBL" id="MTW03273.1"/>
    </source>
</evidence>
<protein>
    <submittedName>
        <fullName evidence="7">Sigma-70 family RNA polymerase sigma factor</fullName>
    </submittedName>
</protein>
<feature type="domain" description="RNA polymerase sigma-70 region 4" evidence="6">
    <location>
        <begin position="206"/>
        <end position="253"/>
    </location>
</feature>
<keyword evidence="1" id="KW-0805">Transcription regulation</keyword>
<dbReference type="NCBIfam" id="TIGR02937">
    <property type="entry name" value="sigma70-ECF"/>
    <property type="match status" value="1"/>
</dbReference>
<dbReference type="InterPro" id="IPR013324">
    <property type="entry name" value="RNA_pol_sigma_r3/r4-like"/>
</dbReference>
<accession>A0A6L6Q059</accession>
<organism evidence="7 8">
    <name type="scientific">Pseudoduganella ginsengisoli</name>
    <dbReference type="NCBI Taxonomy" id="1462440"/>
    <lineage>
        <taxon>Bacteria</taxon>
        <taxon>Pseudomonadati</taxon>
        <taxon>Pseudomonadota</taxon>
        <taxon>Betaproteobacteria</taxon>
        <taxon>Burkholderiales</taxon>
        <taxon>Oxalobacteraceae</taxon>
        <taxon>Telluria group</taxon>
        <taxon>Pseudoduganella</taxon>
    </lineage>
</organism>
<dbReference type="Gene3D" id="1.20.140.160">
    <property type="match status" value="1"/>
</dbReference>
<evidence type="ECO:0000256" key="4">
    <source>
        <dbReference type="ARBA" id="ARBA00023163"/>
    </source>
</evidence>
<dbReference type="GO" id="GO:0006352">
    <property type="term" value="P:DNA-templated transcription initiation"/>
    <property type="evidence" value="ECO:0007669"/>
    <property type="project" value="InterPro"/>
</dbReference>
<dbReference type="PANTHER" id="PTHR30385">
    <property type="entry name" value="SIGMA FACTOR F FLAGELLAR"/>
    <property type="match status" value="1"/>
</dbReference>
<evidence type="ECO:0000256" key="2">
    <source>
        <dbReference type="ARBA" id="ARBA00023082"/>
    </source>
</evidence>
<dbReference type="Pfam" id="PF04545">
    <property type="entry name" value="Sigma70_r4"/>
    <property type="match status" value="1"/>
</dbReference>
<dbReference type="CDD" id="cd06171">
    <property type="entry name" value="Sigma70_r4"/>
    <property type="match status" value="1"/>
</dbReference>
<evidence type="ECO:0000259" key="6">
    <source>
        <dbReference type="Pfam" id="PF04545"/>
    </source>
</evidence>
<evidence type="ECO:0000256" key="3">
    <source>
        <dbReference type="ARBA" id="ARBA00023125"/>
    </source>
</evidence>
<dbReference type="GO" id="GO:0003677">
    <property type="term" value="F:DNA binding"/>
    <property type="evidence" value="ECO:0007669"/>
    <property type="project" value="UniProtKB-KW"/>
</dbReference>
<reference evidence="7 8" key="1">
    <citation type="submission" date="2019-11" db="EMBL/GenBank/DDBJ databases">
        <title>Type strains purchased from KCTC, JCM and DSMZ.</title>
        <authorList>
            <person name="Lu H."/>
        </authorList>
    </citation>
    <scope>NUCLEOTIDE SEQUENCE [LARGE SCALE GENOMIC DNA]</scope>
    <source>
        <strain evidence="7 8">KCTC 42409</strain>
    </source>
</reference>
<dbReference type="GO" id="GO:0016987">
    <property type="term" value="F:sigma factor activity"/>
    <property type="evidence" value="ECO:0007669"/>
    <property type="project" value="UniProtKB-KW"/>
</dbReference>
<dbReference type="OrthoDB" id="8481770at2"/>
<dbReference type="InterPro" id="IPR007627">
    <property type="entry name" value="RNA_pol_sigma70_r2"/>
</dbReference>
<gene>
    <name evidence="7" type="ORF">GM668_14395</name>
</gene>
<dbReference type="InterPro" id="IPR000943">
    <property type="entry name" value="RNA_pol_sigma70"/>
</dbReference>
<dbReference type="SUPFAM" id="SSF88946">
    <property type="entry name" value="Sigma2 domain of RNA polymerase sigma factors"/>
    <property type="match status" value="1"/>
</dbReference>
<dbReference type="InterPro" id="IPR013325">
    <property type="entry name" value="RNA_pol_sigma_r2"/>
</dbReference>
<dbReference type="PRINTS" id="PR00046">
    <property type="entry name" value="SIGMA70FCT"/>
</dbReference>
<dbReference type="InterPro" id="IPR007630">
    <property type="entry name" value="RNA_pol_sigma70_r4"/>
</dbReference>
<keyword evidence="2" id="KW-0731">Sigma factor</keyword>
<comment type="caution">
    <text evidence="7">The sequence shown here is derived from an EMBL/GenBank/DDBJ whole genome shotgun (WGS) entry which is preliminary data.</text>
</comment>
<dbReference type="SUPFAM" id="SSF88659">
    <property type="entry name" value="Sigma3 and sigma4 domains of RNA polymerase sigma factors"/>
    <property type="match status" value="1"/>
</dbReference>
<dbReference type="Proteomes" id="UP000484015">
    <property type="component" value="Unassembled WGS sequence"/>
</dbReference>
<keyword evidence="4" id="KW-0804">Transcription</keyword>
<dbReference type="Pfam" id="PF04542">
    <property type="entry name" value="Sigma70_r2"/>
    <property type="match status" value="1"/>
</dbReference>
<keyword evidence="3" id="KW-0238">DNA-binding</keyword>
<keyword evidence="8" id="KW-1185">Reference proteome</keyword>
<evidence type="ECO:0000259" key="5">
    <source>
        <dbReference type="Pfam" id="PF04542"/>
    </source>
</evidence>
<feature type="domain" description="RNA polymerase sigma-70 region 2" evidence="5">
    <location>
        <begin position="67"/>
        <end position="122"/>
    </location>
</feature>
<proteinExistence type="predicted"/>
<dbReference type="InterPro" id="IPR014284">
    <property type="entry name" value="RNA_pol_sigma-70_dom"/>
</dbReference>
<dbReference type="AlphaFoldDB" id="A0A6L6Q059"/>
<dbReference type="Gene3D" id="1.20.120.1810">
    <property type="match status" value="1"/>
</dbReference>
<evidence type="ECO:0000256" key="1">
    <source>
        <dbReference type="ARBA" id="ARBA00023015"/>
    </source>
</evidence>
<name>A0A6L6Q059_9BURK</name>
<evidence type="ECO:0000313" key="8">
    <source>
        <dbReference type="Proteomes" id="UP000484015"/>
    </source>
</evidence>